<evidence type="ECO:0000313" key="1">
    <source>
        <dbReference type="EMBL" id="GIX91613.1"/>
    </source>
</evidence>
<organism evidence="2 3">
    <name type="scientific">Caerostris darwini</name>
    <dbReference type="NCBI Taxonomy" id="1538125"/>
    <lineage>
        <taxon>Eukaryota</taxon>
        <taxon>Metazoa</taxon>
        <taxon>Ecdysozoa</taxon>
        <taxon>Arthropoda</taxon>
        <taxon>Chelicerata</taxon>
        <taxon>Arachnida</taxon>
        <taxon>Araneae</taxon>
        <taxon>Araneomorphae</taxon>
        <taxon>Entelegynae</taxon>
        <taxon>Araneoidea</taxon>
        <taxon>Araneidae</taxon>
        <taxon>Caerostris</taxon>
    </lineage>
</organism>
<dbReference type="EMBL" id="BPLQ01002335">
    <property type="protein sequence ID" value="GIX91613.1"/>
    <property type="molecule type" value="Genomic_DNA"/>
</dbReference>
<comment type="caution">
    <text evidence="2">The sequence shown here is derived from an EMBL/GenBank/DDBJ whole genome shotgun (WGS) entry which is preliminary data.</text>
</comment>
<evidence type="ECO:0000313" key="3">
    <source>
        <dbReference type="Proteomes" id="UP001054837"/>
    </source>
</evidence>
<dbReference type="EMBL" id="BPLQ01002335">
    <property type="protein sequence ID" value="GIX91641.1"/>
    <property type="molecule type" value="Genomic_DNA"/>
</dbReference>
<keyword evidence="3" id="KW-1185">Reference proteome</keyword>
<sequence>MQRGKSSSIKLIVANEIISRKGDYWAEWTRPMERGPPPSPHLLFGSELRKRGLSPAFHSCSFLMVPHLLRRGVTVTTMGSKKPPGTWVFSAGVGLDERLSREDKAF</sequence>
<proteinExistence type="predicted"/>
<reference evidence="2 3" key="1">
    <citation type="submission" date="2021-06" db="EMBL/GenBank/DDBJ databases">
        <title>Caerostris darwini draft genome.</title>
        <authorList>
            <person name="Kono N."/>
            <person name="Arakawa K."/>
        </authorList>
    </citation>
    <scope>NUCLEOTIDE SEQUENCE [LARGE SCALE GENOMIC DNA]</scope>
</reference>
<protein>
    <submittedName>
        <fullName evidence="2">Uncharacterized protein</fullName>
    </submittedName>
</protein>
<name>A0AAV4P652_9ARAC</name>
<gene>
    <name evidence="1" type="ORF">CDAR_557161</name>
    <name evidence="2" type="ORF">CDAR_557301</name>
</gene>
<accession>A0AAV4P652</accession>
<dbReference type="AlphaFoldDB" id="A0AAV4P652"/>
<evidence type="ECO:0000313" key="2">
    <source>
        <dbReference type="EMBL" id="GIX91641.1"/>
    </source>
</evidence>
<dbReference type="Proteomes" id="UP001054837">
    <property type="component" value="Unassembled WGS sequence"/>
</dbReference>